<dbReference type="Gene3D" id="3.40.190.10">
    <property type="entry name" value="Periplasmic binding protein-like II"/>
    <property type="match status" value="2"/>
</dbReference>
<dbReference type="PROSITE" id="PS51257">
    <property type="entry name" value="PROKAR_LIPOPROTEIN"/>
    <property type="match status" value="1"/>
</dbReference>
<feature type="chain" id="PRO_5039521392" evidence="1">
    <location>
        <begin position="25"/>
        <end position="439"/>
    </location>
</feature>
<name>A0A919RFQ4_9ACTN</name>
<dbReference type="InterPro" id="IPR006059">
    <property type="entry name" value="SBP"/>
</dbReference>
<proteinExistence type="predicted"/>
<protein>
    <submittedName>
        <fullName evidence="2">ABC transporter substrate-binding protein</fullName>
    </submittedName>
</protein>
<reference evidence="2" key="1">
    <citation type="submission" date="2021-01" db="EMBL/GenBank/DDBJ databases">
        <title>Whole genome shotgun sequence of Sinosporangium siamense NBRC 109515.</title>
        <authorList>
            <person name="Komaki H."/>
            <person name="Tamura T."/>
        </authorList>
    </citation>
    <scope>NUCLEOTIDE SEQUENCE</scope>
    <source>
        <strain evidence="2">NBRC 109515</strain>
    </source>
</reference>
<evidence type="ECO:0000256" key="1">
    <source>
        <dbReference type="SAM" id="SignalP"/>
    </source>
</evidence>
<dbReference type="AlphaFoldDB" id="A0A919RFQ4"/>
<accession>A0A919RFQ4</accession>
<dbReference type="RefSeq" id="WP_204023286.1">
    <property type="nucleotide sequence ID" value="NZ_BOOW01000010.1"/>
</dbReference>
<dbReference type="EMBL" id="BOOW01000010">
    <property type="protein sequence ID" value="GII91574.1"/>
    <property type="molecule type" value="Genomic_DNA"/>
</dbReference>
<dbReference type="PANTHER" id="PTHR43649">
    <property type="entry name" value="ARABINOSE-BINDING PROTEIN-RELATED"/>
    <property type="match status" value="1"/>
</dbReference>
<comment type="caution">
    <text evidence="2">The sequence shown here is derived from an EMBL/GenBank/DDBJ whole genome shotgun (WGS) entry which is preliminary data.</text>
</comment>
<gene>
    <name evidence="2" type="ORF">Ssi02_18050</name>
</gene>
<dbReference type="Proteomes" id="UP000606172">
    <property type="component" value="Unassembled WGS sequence"/>
</dbReference>
<feature type="signal peptide" evidence="1">
    <location>
        <begin position="1"/>
        <end position="24"/>
    </location>
</feature>
<evidence type="ECO:0000313" key="3">
    <source>
        <dbReference type="Proteomes" id="UP000606172"/>
    </source>
</evidence>
<dbReference type="CDD" id="cd14748">
    <property type="entry name" value="PBP2_UgpB"/>
    <property type="match status" value="1"/>
</dbReference>
<dbReference type="SUPFAM" id="SSF53850">
    <property type="entry name" value="Periplasmic binding protein-like II"/>
    <property type="match status" value="1"/>
</dbReference>
<sequence length="439" mass="46010">MKRPHKHRPWRVLAAALTTGLALSACGGGGGAGGTAASGGDKTLRVWFPGNLSNEVTWVNGTLVPAFEKQHPGVDVQVEFVDWANLSTRLSTAFAGNTAPDVFGHGNAAAAGFADAGRIQPLDEQVAALPEADRTDLTFLNDGKVGGKQYIMPLRGFGYLVAYRKDLVKEAGLDFATPPATWEDLRAAAGKLAQREGGKVTRSGLLMPADNTISMSQAFGTLLFQAGGKFLAGDGKTVTWNAPEGVAALEHLTGLYQGSDAVSSGLGEKTASTGAQHPLATGRAAMALVDDATLKTIHEQSPELAEKIGVLSPVKKAEAVSFGGAGNGMFISAKTKLKKEAWDFISFMLKPENVKAYSLTVGGIPARTSVAKDPELTKVSYLAPFMEAAPQFRGNPNVATWTQLRDALGKEIEKALRGTTPPRKALDDAAAAAEELLKG</sequence>
<organism evidence="2 3">
    <name type="scientific">Sinosporangium siamense</name>
    <dbReference type="NCBI Taxonomy" id="1367973"/>
    <lineage>
        <taxon>Bacteria</taxon>
        <taxon>Bacillati</taxon>
        <taxon>Actinomycetota</taxon>
        <taxon>Actinomycetes</taxon>
        <taxon>Streptosporangiales</taxon>
        <taxon>Streptosporangiaceae</taxon>
        <taxon>Sinosporangium</taxon>
    </lineage>
</organism>
<keyword evidence="1" id="KW-0732">Signal</keyword>
<dbReference type="PANTHER" id="PTHR43649:SF12">
    <property type="entry name" value="DIACETYLCHITOBIOSE BINDING PROTEIN DASA"/>
    <property type="match status" value="1"/>
</dbReference>
<dbReference type="InterPro" id="IPR050490">
    <property type="entry name" value="Bact_solute-bd_prot1"/>
</dbReference>
<dbReference type="Pfam" id="PF01547">
    <property type="entry name" value="SBP_bac_1"/>
    <property type="match status" value="1"/>
</dbReference>
<keyword evidence="3" id="KW-1185">Reference proteome</keyword>
<evidence type="ECO:0000313" key="2">
    <source>
        <dbReference type="EMBL" id="GII91574.1"/>
    </source>
</evidence>